<feature type="compositionally biased region" description="Polar residues" evidence="1">
    <location>
        <begin position="48"/>
        <end position="57"/>
    </location>
</feature>
<feature type="region of interest" description="Disordered" evidence="1">
    <location>
        <begin position="175"/>
        <end position="212"/>
    </location>
</feature>
<feature type="compositionally biased region" description="Basic and acidic residues" evidence="1">
    <location>
        <begin position="68"/>
        <end position="78"/>
    </location>
</feature>
<reference evidence="2" key="1">
    <citation type="submission" date="2020-02" db="EMBL/GenBank/DDBJ databases">
        <authorList>
            <person name="Meier V. D."/>
        </authorList>
    </citation>
    <scope>NUCLEOTIDE SEQUENCE</scope>
    <source>
        <strain evidence="2">AVDCRST_MAG24</strain>
    </source>
</reference>
<feature type="compositionally biased region" description="Basic and acidic residues" evidence="1">
    <location>
        <begin position="300"/>
        <end position="313"/>
    </location>
</feature>
<feature type="compositionally biased region" description="Low complexity" evidence="1">
    <location>
        <begin position="256"/>
        <end position="267"/>
    </location>
</feature>
<evidence type="ECO:0008006" key="3">
    <source>
        <dbReference type="Google" id="ProtNLM"/>
    </source>
</evidence>
<gene>
    <name evidence="2" type="ORF">AVDCRST_MAG24-847</name>
</gene>
<proteinExistence type="predicted"/>
<accession>A0A6J4LFH6</accession>
<feature type="region of interest" description="Disordered" evidence="1">
    <location>
        <begin position="226"/>
        <end position="313"/>
    </location>
</feature>
<name>A0A6J4LFH6_9ACTN</name>
<protein>
    <recommendedName>
        <fullName evidence="3">DUF3618 domain-containing protein</fullName>
    </recommendedName>
</protein>
<sequence>MTETIGTSGAHAGGTPPSGGSTAGGSSSTRDVAKDEAKGVAQDAVQGGKQTAETAKQQAGEVAGEAKNQARDLLDQTRQEIASQGSDQQQRAASGLRSMADELTAMINGQGGTGGVASDLARQASERVQTAADWLESREPRDLLQEVQRFARQRPGAFLAAAGVLGFIGGRMTRGAVDEARDSSDDTSSYRSTGYSTGYQGAYTGTGVGTGTGYGEVSTAQGTNVSATTTGAASGVGVTGTGASYDYAEPAGSGGLSSTSESASRTSPHGDATASFSPTAPLTGTGDNPSESALIEDPAGEDRFGGRSDRGPI</sequence>
<feature type="compositionally biased region" description="Low complexity" evidence="1">
    <location>
        <begin position="226"/>
        <end position="244"/>
    </location>
</feature>
<feature type="compositionally biased region" description="Polar residues" evidence="1">
    <location>
        <begin position="79"/>
        <end position="92"/>
    </location>
</feature>
<feature type="region of interest" description="Disordered" evidence="1">
    <location>
        <begin position="1"/>
        <end position="134"/>
    </location>
</feature>
<evidence type="ECO:0000313" key="2">
    <source>
        <dbReference type="EMBL" id="CAA9331793.1"/>
    </source>
</evidence>
<dbReference type="AlphaFoldDB" id="A0A6J4LFH6"/>
<organism evidence="2">
    <name type="scientific">uncultured Nocardioidaceae bacterium</name>
    <dbReference type="NCBI Taxonomy" id="253824"/>
    <lineage>
        <taxon>Bacteria</taxon>
        <taxon>Bacillati</taxon>
        <taxon>Actinomycetota</taxon>
        <taxon>Actinomycetes</taxon>
        <taxon>Propionibacteriales</taxon>
        <taxon>Nocardioidaceae</taxon>
        <taxon>environmental samples</taxon>
    </lineage>
</organism>
<evidence type="ECO:0000256" key="1">
    <source>
        <dbReference type="SAM" id="MobiDB-lite"/>
    </source>
</evidence>
<feature type="compositionally biased region" description="Polar residues" evidence="1">
    <location>
        <begin position="274"/>
        <end position="291"/>
    </location>
</feature>
<dbReference type="EMBL" id="CADCUF010000132">
    <property type="protein sequence ID" value="CAA9331793.1"/>
    <property type="molecule type" value="Genomic_DNA"/>
</dbReference>
<feature type="compositionally biased region" description="Low complexity" evidence="1">
    <location>
        <begin position="8"/>
        <end position="29"/>
    </location>
</feature>
<feature type="compositionally biased region" description="Low complexity" evidence="1">
    <location>
        <begin position="186"/>
        <end position="203"/>
    </location>
</feature>